<evidence type="ECO:0008006" key="4">
    <source>
        <dbReference type="Google" id="ProtNLM"/>
    </source>
</evidence>
<keyword evidence="3" id="KW-1185">Reference proteome</keyword>
<feature type="signal peptide" evidence="1">
    <location>
        <begin position="1"/>
        <end position="19"/>
    </location>
</feature>
<evidence type="ECO:0000256" key="1">
    <source>
        <dbReference type="SAM" id="SignalP"/>
    </source>
</evidence>
<name>A0ABW7AGE6_9ACTN</name>
<feature type="chain" id="PRO_5046166484" description="Htaa protein" evidence="1">
    <location>
        <begin position="20"/>
        <end position="267"/>
    </location>
</feature>
<evidence type="ECO:0000313" key="3">
    <source>
        <dbReference type="Proteomes" id="UP001603978"/>
    </source>
</evidence>
<proteinExistence type="predicted"/>
<evidence type="ECO:0000313" key="2">
    <source>
        <dbReference type="EMBL" id="MFG1706386.1"/>
    </source>
</evidence>
<reference evidence="2 3" key="1">
    <citation type="submission" date="2024-10" db="EMBL/GenBank/DDBJ databases">
        <authorList>
            <person name="Topkara A.R."/>
            <person name="Saygin H."/>
        </authorList>
    </citation>
    <scope>NUCLEOTIDE SEQUENCE [LARGE SCALE GENOMIC DNA]</scope>
    <source>
        <strain evidence="2 3">M3C6</strain>
    </source>
</reference>
<gene>
    <name evidence="2" type="ORF">ACFLIM_24630</name>
</gene>
<organism evidence="2 3">
    <name type="scientific">Nonomuraea marmarensis</name>
    <dbReference type="NCBI Taxonomy" id="3351344"/>
    <lineage>
        <taxon>Bacteria</taxon>
        <taxon>Bacillati</taxon>
        <taxon>Actinomycetota</taxon>
        <taxon>Actinomycetes</taxon>
        <taxon>Streptosporangiales</taxon>
        <taxon>Streptosporangiaceae</taxon>
        <taxon>Nonomuraea</taxon>
    </lineage>
</organism>
<dbReference type="Proteomes" id="UP001603978">
    <property type="component" value="Unassembled WGS sequence"/>
</dbReference>
<protein>
    <recommendedName>
        <fullName evidence="4">Htaa protein</fullName>
    </recommendedName>
</protein>
<keyword evidence="1" id="KW-0732">Signal</keyword>
<accession>A0ABW7AGE6</accession>
<sequence>MAATLLIAMAAAPAGTAQTATSVPGEPNLISRVTTWLAAQVVGWFAEEPKGEMRPSNQKISLPGRDTHPAAWQARPPGKRVKEAAGKRWRFGTVYELEDGRSQAEVSTRPVFYRDSSGAWQPIDTTVGVAEGDRFVHGNDKTGFETRFGDRTDKLAKIALGNRHVTIGVAGESRQITPQVNGSTVTYPGVWDGADLIYTVTASGVTEHIRLTKPPAAGTTFAFTVKTSGGLQTGQNGDVSITFSGCRLAVRQADRRHHPGTGRTAGR</sequence>
<dbReference type="RefSeq" id="WP_393169191.1">
    <property type="nucleotide sequence ID" value="NZ_JBICRM010000015.1"/>
</dbReference>
<dbReference type="EMBL" id="JBICRM010000015">
    <property type="protein sequence ID" value="MFG1706386.1"/>
    <property type="molecule type" value="Genomic_DNA"/>
</dbReference>
<comment type="caution">
    <text evidence="2">The sequence shown here is derived from an EMBL/GenBank/DDBJ whole genome shotgun (WGS) entry which is preliminary data.</text>
</comment>